<dbReference type="EMBL" id="VWZX01001803">
    <property type="protein sequence ID" value="NXI36653.1"/>
    <property type="molecule type" value="Genomic_DNA"/>
</dbReference>
<proteinExistence type="predicted"/>
<gene>
    <name evidence="1" type="primary">Dnah14</name>
    <name evidence="1" type="ORF">GALDEA_R04771</name>
</gene>
<evidence type="ECO:0000313" key="1">
    <source>
        <dbReference type="EMBL" id="NXI36653.1"/>
    </source>
</evidence>
<sequence>DEDYPPQMDQQNKMLKEKLVSRLWFEPERTEVLLLVRGRYIECGPADSSDKEDSELPSPVEKKYAVLRTAVYRASTERKQRATAEEQDMCFGNVLSNTHKEGREESVCQLTNMSEHGTMKLIRNITKMACLRNENLKKTLPIISACKEVKHGFGTPPSSPVHDNTRKSEMQTAFLEPSCHKKTCEQLKVESSFKKSWRTKVHSYDRSEPTDDDVIMQILRLRGKLGWQTKLPSCEWLARVLDVTRPQKFTLKKPLLLEDSGEYIYCLQRNRNNSKAPYNPYDLQAVSTNTALQNKAYWTVSASFVSKFSEGNRLGEMETTAVPRWLRDRQRFWKILSLNFFSKFRLKKCFLVWKENVQRRKMHKTKPV</sequence>
<dbReference type="AlphaFoldDB" id="A0A7K9SM10"/>
<feature type="non-terminal residue" evidence="1">
    <location>
        <position position="368"/>
    </location>
</feature>
<name>A0A7K9SM10_9PICI</name>
<evidence type="ECO:0000313" key="2">
    <source>
        <dbReference type="Proteomes" id="UP000566440"/>
    </source>
</evidence>
<protein>
    <submittedName>
        <fullName evidence="1">DYH14 protein</fullName>
    </submittedName>
</protein>
<dbReference type="OrthoDB" id="424310at2759"/>
<feature type="non-terminal residue" evidence="1">
    <location>
        <position position="1"/>
    </location>
</feature>
<keyword evidence="2" id="KW-1185">Reference proteome</keyword>
<reference evidence="1 2" key="1">
    <citation type="submission" date="2019-09" db="EMBL/GenBank/DDBJ databases">
        <title>Bird 10,000 Genomes (B10K) Project - Family phase.</title>
        <authorList>
            <person name="Zhang G."/>
        </authorList>
    </citation>
    <scope>NUCLEOTIDE SEQUENCE [LARGE SCALE GENOMIC DNA]</scope>
    <source>
        <strain evidence="1">B10K-DU-001-62</strain>
        <tissue evidence="1">Muscle</tissue>
    </source>
</reference>
<dbReference type="Proteomes" id="UP000566440">
    <property type="component" value="Unassembled WGS sequence"/>
</dbReference>
<organism evidence="1 2">
    <name type="scientific">Galbula dea</name>
    <dbReference type="NCBI Taxonomy" id="1109041"/>
    <lineage>
        <taxon>Eukaryota</taxon>
        <taxon>Metazoa</taxon>
        <taxon>Chordata</taxon>
        <taxon>Craniata</taxon>
        <taxon>Vertebrata</taxon>
        <taxon>Euteleostomi</taxon>
        <taxon>Archelosauria</taxon>
        <taxon>Archosauria</taxon>
        <taxon>Dinosauria</taxon>
        <taxon>Saurischia</taxon>
        <taxon>Theropoda</taxon>
        <taxon>Coelurosauria</taxon>
        <taxon>Aves</taxon>
        <taxon>Neognathae</taxon>
        <taxon>Neoaves</taxon>
        <taxon>Telluraves</taxon>
        <taxon>Coraciimorphae</taxon>
        <taxon>Piciformes</taxon>
        <taxon>Galbulidae</taxon>
        <taxon>Galbula</taxon>
    </lineage>
</organism>
<accession>A0A7K9SM10</accession>
<comment type="caution">
    <text evidence="1">The sequence shown here is derived from an EMBL/GenBank/DDBJ whole genome shotgun (WGS) entry which is preliminary data.</text>
</comment>